<dbReference type="EMBL" id="BPVZ01000243">
    <property type="protein sequence ID" value="GKV48011.1"/>
    <property type="molecule type" value="Genomic_DNA"/>
</dbReference>
<name>A0AAV5MGU2_9ROSI</name>
<reference evidence="1 2" key="1">
    <citation type="journal article" date="2021" name="Commun. Biol.">
        <title>The genome of Shorea leprosula (Dipterocarpaceae) highlights the ecological relevance of drought in aseasonal tropical rainforests.</title>
        <authorList>
            <person name="Ng K.K.S."/>
            <person name="Kobayashi M.J."/>
            <person name="Fawcett J.A."/>
            <person name="Hatakeyama M."/>
            <person name="Paape T."/>
            <person name="Ng C.H."/>
            <person name="Ang C.C."/>
            <person name="Tnah L.H."/>
            <person name="Lee C.T."/>
            <person name="Nishiyama T."/>
            <person name="Sese J."/>
            <person name="O'Brien M.J."/>
            <person name="Copetti D."/>
            <person name="Mohd Noor M.I."/>
            <person name="Ong R.C."/>
            <person name="Putra M."/>
            <person name="Sireger I.Z."/>
            <person name="Indrioko S."/>
            <person name="Kosugi Y."/>
            <person name="Izuno A."/>
            <person name="Isagi Y."/>
            <person name="Lee S.L."/>
            <person name="Shimizu K.K."/>
        </authorList>
    </citation>
    <scope>NUCLEOTIDE SEQUENCE [LARGE SCALE GENOMIC DNA]</scope>
    <source>
        <strain evidence="1">214</strain>
    </source>
</reference>
<evidence type="ECO:0000313" key="1">
    <source>
        <dbReference type="EMBL" id="GKV48011.1"/>
    </source>
</evidence>
<gene>
    <name evidence="1" type="ORF">SLEP1_g54853</name>
</gene>
<evidence type="ECO:0000313" key="2">
    <source>
        <dbReference type="Proteomes" id="UP001054252"/>
    </source>
</evidence>
<sequence>MPCVPHGQTKMHYLPSQTGASQSMVFLVPYEVQK</sequence>
<organism evidence="1 2">
    <name type="scientific">Rubroshorea leprosula</name>
    <dbReference type="NCBI Taxonomy" id="152421"/>
    <lineage>
        <taxon>Eukaryota</taxon>
        <taxon>Viridiplantae</taxon>
        <taxon>Streptophyta</taxon>
        <taxon>Embryophyta</taxon>
        <taxon>Tracheophyta</taxon>
        <taxon>Spermatophyta</taxon>
        <taxon>Magnoliopsida</taxon>
        <taxon>eudicotyledons</taxon>
        <taxon>Gunneridae</taxon>
        <taxon>Pentapetalae</taxon>
        <taxon>rosids</taxon>
        <taxon>malvids</taxon>
        <taxon>Malvales</taxon>
        <taxon>Dipterocarpaceae</taxon>
        <taxon>Rubroshorea</taxon>
    </lineage>
</organism>
<comment type="caution">
    <text evidence="1">The sequence shown here is derived from an EMBL/GenBank/DDBJ whole genome shotgun (WGS) entry which is preliminary data.</text>
</comment>
<protein>
    <submittedName>
        <fullName evidence="1">Uncharacterized protein</fullName>
    </submittedName>
</protein>
<keyword evidence="2" id="KW-1185">Reference proteome</keyword>
<dbReference type="Proteomes" id="UP001054252">
    <property type="component" value="Unassembled WGS sequence"/>
</dbReference>
<proteinExistence type="predicted"/>
<dbReference type="AlphaFoldDB" id="A0AAV5MGU2"/>
<accession>A0AAV5MGU2</accession>